<evidence type="ECO:0000256" key="3">
    <source>
        <dbReference type="ARBA" id="ARBA00022448"/>
    </source>
</evidence>
<dbReference type="STRING" id="2769.R7QP51"/>
<keyword evidence="3" id="KW-0813">Transport</keyword>
<dbReference type="InterPro" id="IPR003439">
    <property type="entry name" value="ABC_transporter-like_ATP-bd"/>
</dbReference>
<dbReference type="EMBL" id="HG002086">
    <property type="protein sequence ID" value="CDF39869.1"/>
    <property type="molecule type" value="Genomic_DNA"/>
</dbReference>
<feature type="domain" description="ABC transporter" evidence="11">
    <location>
        <begin position="458"/>
        <end position="684"/>
    </location>
</feature>
<feature type="region of interest" description="Disordered" evidence="9">
    <location>
        <begin position="28"/>
        <end position="87"/>
    </location>
</feature>
<evidence type="ECO:0000256" key="2">
    <source>
        <dbReference type="ARBA" id="ARBA00014334"/>
    </source>
</evidence>
<dbReference type="Proteomes" id="UP000012073">
    <property type="component" value="Unassembled WGS sequence"/>
</dbReference>
<dbReference type="PROSITE" id="PS00211">
    <property type="entry name" value="ABC_TRANSPORTER_1"/>
    <property type="match status" value="1"/>
</dbReference>
<dbReference type="PROSITE" id="PS50929">
    <property type="entry name" value="ABC_TM1F"/>
    <property type="match status" value="1"/>
</dbReference>
<proteinExistence type="inferred from homology"/>
<dbReference type="Gene3D" id="3.40.50.300">
    <property type="entry name" value="P-loop containing nucleotide triphosphate hydrolases"/>
    <property type="match status" value="1"/>
</dbReference>
<sequence>MHSHFPVAFLASVPFTTTSRASFQRVCVSRPARRPRFSPPRTSYAPTASLSPSSQNGASHTETSGSHVDDNQNRVPEPPEEPDVEKKRRDVSRLLKLFGRLAMPYWKSDKKARWDLAGVIALTFLQSGVSVGFSFISKDFWTALNTKNADLFYHQSAVFFFALVAFTPIVVYYQYFRDNCALRWREWITERVLAQYCADRSFYNLEADGKVDNPDQRIAQDLNAFTSESLAFVLTLLVSAIDLASFSAILFSIYPALFAILLGYATTGTVLTAVVGKRLVGLNYQQLVREADLRYGLIRLRENAESIAFFKGEAREEAEITRRLKAAVTNMSEVIRLRRQLGFLQTGYKYAVQVLPAICVAPRYFSGAIELGSVTQSFGAFSHILSDLSLVVNRFDSLSQFGAGIDRLAEFVQALESNVDEENRTFNTATVGDKAKTLEEGTSKNIQIREIPGRTRELSVEELTLMTPVGSVERELITNLSFHLSAGDRLLVAGPSGTGKSSLLRAIAGLWKNGSGLVTCPSSDAIFFVPQKPYCTLGSLRANLLYPRDPDTEENPPDDAALMRVLDIVDLHELPARMGGLDTVADWSDTLSLGEQQRLQFARLFLSQPSLAIIDEGSSALGIDAEKRMYDMIRGLGVTVVSVGHRPSLLAYHDKILRLGKSNSGWELEDIKQEQRDRVIVQTL</sequence>
<evidence type="ECO:0000256" key="7">
    <source>
        <dbReference type="ARBA" id="ARBA00022989"/>
    </source>
</evidence>
<comment type="similarity">
    <text evidence="1">Belongs to the ABC transporter superfamily. ABCD family. Peroxisomal fatty acyl CoA transporter (TC 3.A.1.203) subfamily.</text>
</comment>
<dbReference type="GO" id="GO:0005524">
    <property type="term" value="F:ATP binding"/>
    <property type="evidence" value="ECO:0007669"/>
    <property type="project" value="UniProtKB-KW"/>
</dbReference>
<organism evidence="13 14">
    <name type="scientific">Chondrus crispus</name>
    <name type="common">Carrageen Irish moss</name>
    <name type="synonym">Polymorpha crispa</name>
    <dbReference type="NCBI Taxonomy" id="2769"/>
    <lineage>
        <taxon>Eukaryota</taxon>
        <taxon>Rhodophyta</taxon>
        <taxon>Florideophyceae</taxon>
        <taxon>Rhodymeniophycidae</taxon>
        <taxon>Gigartinales</taxon>
        <taxon>Gigartinaceae</taxon>
        <taxon>Chondrus</taxon>
    </lineage>
</organism>
<evidence type="ECO:0000256" key="8">
    <source>
        <dbReference type="ARBA" id="ARBA00023136"/>
    </source>
</evidence>
<dbReference type="InterPro" id="IPR036640">
    <property type="entry name" value="ABC1_TM_sf"/>
</dbReference>
<evidence type="ECO:0000256" key="6">
    <source>
        <dbReference type="ARBA" id="ARBA00022840"/>
    </source>
</evidence>
<keyword evidence="7 10" id="KW-1133">Transmembrane helix</keyword>
<feature type="transmembrane region" description="Helical" evidence="10">
    <location>
        <begin position="116"/>
        <end position="136"/>
    </location>
</feature>
<gene>
    <name evidence="13" type="ORF">CHC_T00006849001</name>
</gene>
<reference evidence="14" key="1">
    <citation type="journal article" date="2013" name="Proc. Natl. Acad. Sci. U.S.A.">
        <title>Genome structure and metabolic features in the red seaweed Chondrus crispus shed light on evolution of the Archaeplastida.</title>
        <authorList>
            <person name="Collen J."/>
            <person name="Porcel B."/>
            <person name="Carre W."/>
            <person name="Ball S.G."/>
            <person name="Chaparro C."/>
            <person name="Tonon T."/>
            <person name="Barbeyron T."/>
            <person name="Michel G."/>
            <person name="Noel B."/>
            <person name="Valentin K."/>
            <person name="Elias M."/>
            <person name="Artiguenave F."/>
            <person name="Arun A."/>
            <person name="Aury J.M."/>
            <person name="Barbosa-Neto J.F."/>
            <person name="Bothwell J.H."/>
            <person name="Bouget F.Y."/>
            <person name="Brillet L."/>
            <person name="Cabello-Hurtado F."/>
            <person name="Capella-Gutierrez S."/>
            <person name="Charrier B."/>
            <person name="Cladiere L."/>
            <person name="Cock J.M."/>
            <person name="Coelho S.M."/>
            <person name="Colleoni C."/>
            <person name="Czjzek M."/>
            <person name="Da Silva C."/>
            <person name="Delage L."/>
            <person name="Denoeud F."/>
            <person name="Deschamps P."/>
            <person name="Dittami S.M."/>
            <person name="Gabaldon T."/>
            <person name="Gachon C.M."/>
            <person name="Groisillier A."/>
            <person name="Herve C."/>
            <person name="Jabbari K."/>
            <person name="Katinka M."/>
            <person name="Kloareg B."/>
            <person name="Kowalczyk N."/>
            <person name="Labadie K."/>
            <person name="Leblanc C."/>
            <person name="Lopez P.J."/>
            <person name="McLachlan D.H."/>
            <person name="Meslet-Cladiere L."/>
            <person name="Moustafa A."/>
            <person name="Nehr Z."/>
            <person name="Nyvall Collen P."/>
            <person name="Panaud O."/>
            <person name="Partensky F."/>
            <person name="Poulain J."/>
            <person name="Rensing S.A."/>
            <person name="Rousvoal S."/>
            <person name="Samson G."/>
            <person name="Symeonidi A."/>
            <person name="Weissenbach J."/>
            <person name="Zambounis A."/>
            <person name="Wincker P."/>
            <person name="Boyen C."/>
        </authorList>
    </citation>
    <scope>NUCLEOTIDE SEQUENCE [LARGE SCALE GENOMIC DNA]</scope>
    <source>
        <strain evidence="14">cv. Stackhouse</strain>
    </source>
</reference>
<evidence type="ECO:0000256" key="9">
    <source>
        <dbReference type="SAM" id="MobiDB-lite"/>
    </source>
</evidence>
<keyword evidence="6" id="KW-0067">ATP-binding</keyword>
<dbReference type="OrthoDB" id="422637at2759"/>
<dbReference type="InterPro" id="IPR003593">
    <property type="entry name" value="AAA+_ATPase"/>
</dbReference>
<accession>R7QP51</accession>
<dbReference type="PhylomeDB" id="R7QP51"/>
<dbReference type="Gene3D" id="1.20.1560.10">
    <property type="entry name" value="ABC transporter type 1, transmembrane domain"/>
    <property type="match status" value="1"/>
</dbReference>
<dbReference type="GO" id="GO:0140359">
    <property type="term" value="F:ABC-type transporter activity"/>
    <property type="evidence" value="ECO:0007669"/>
    <property type="project" value="InterPro"/>
</dbReference>
<dbReference type="GO" id="GO:0016887">
    <property type="term" value="F:ATP hydrolysis activity"/>
    <property type="evidence" value="ECO:0007669"/>
    <property type="project" value="InterPro"/>
</dbReference>
<keyword evidence="5" id="KW-0547">Nucleotide-binding</keyword>
<dbReference type="Pfam" id="PF00005">
    <property type="entry name" value="ABC_tran"/>
    <property type="match status" value="1"/>
</dbReference>
<dbReference type="AlphaFoldDB" id="R7QP51"/>
<keyword evidence="14" id="KW-1185">Reference proteome</keyword>
<dbReference type="InterPro" id="IPR027417">
    <property type="entry name" value="P-loop_NTPase"/>
</dbReference>
<evidence type="ECO:0000259" key="12">
    <source>
        <dbReference type="PROSITE" id="PS50929"/>
    </source>
</evidence>
<dbReference type="Pfam" id="PF06472">
    <property type="entry name" value="ABC_membrane_2"/>
    <property type="match status" value="1"/>
</dbReference>
<evidence type="ECO:0000259" key="11">
    <source>
        <dbReference type="PROSITE" id="PS50893"/>
    </source>
</evidence>
<dbReference type="InterPro" id="IPR011527">
    <property type="entry name" value="ABC1_TM_dom"/>
</dbReference>
<dbReference type="GeneID" id="17317865"/>
<dbReference type="GO" id="GO:0016020">
    <property type="term" value="C:membrane"/>
    <property type="evidence" value="ECO:0007669"/>
    <property type="project" value="InterPro"/>
</dbReference>
<dbReference type="InterPro" id="IPR050835">
    <property type="entry name" value="ABC_transporter_sub-D"/>
</dbReference>
<dbReference type="RefSeq" id="XP_005710163.1">
    <property type="nucleotide sequence ID" value="XM_005710106.1"/>
</dbReference>
<evidence type="ECO:0000256" key="10">
    <source>
        <dbReference type="SAM" id="Phobius"/>
    </source>
</evidence>
<evidence type="ECO:0000313" key="14">
    <source>
        <dbReference type="Proteomes" id="UP000012073"/>
    </source>
</evidence>
<dbReference type="CDD" id="cd03223">
    <property type="entry name" value="ABCD_peroxisomal_ALDP"/>
    <property type="match status" value="1"/>
</dbReference>
<dbReference type="PANTHER" id="PTHR11384:SF59">
    <property type="entry name" value="LYSOSOMAL COBALAMIN TRANSPORTER ABCD4"/>
    <property type="match status" value="1"/>
</dbReference>
<dbReference type="OMA" id="KQFHDME"/>
<evidence type="ECO:0000256" key="1">
    <source>
        <dbReference type="ARBA" id="ARBA00008575"/>
    </source>
</evidence>
<evidence type="ECO:0000256" key="5">
    <source>
        <dbReference type="ARBA" id="ARBA00022741"/>
    </source>
</evidence>
<feature type="transmembrane region" description="Helical" evidence="10">
    <location>
        <begin position="230"/>
        <end position="251"/>
    </location>
</feature>
<feature type="domain" description="ABC transmembrane type-1" evidence="12">
    <location>
        <begin position="117"/>
        <end position="400"/>
    </location>
</feature>
<keyword evidence="4 10" id="KW-0812">Transmembrane</keyword>
<protein>
    <recommendedName>
        <fullName evidence="2">Probable ATP-dependent transporter ycf16</fullName>
    </recommendedName>
</protein>
<evidence type="ECO:0000256" key="4">
    <source>
        <dbReference type="ARBA" id="ARBA00022692"/>
    </source>
</evidence>
<evidence type="ECO:0000313" key="13">
    <source>
        <dbReference type="EMBL" id="CDF39869.1"/>
    </source>
</evidence>
<dbReference type="SUPFAM" id="SSF90123">
    <property type="entry name" value="ABC transporter transmembrane region"/>
    <property type="match status" value="1"/>
</dbReference>
<dbReference type="PROSITE" id="PS50893">
    <property type="entry name" value="ABC_TRANSPORTER_2"/>
    <property type="match status" value="1"/>
</dbReference>
<keyword evidence="8 10" id="KW-0472">Membrane</keyword>
<feature type="compositionally biased region" description="Polar residues" evidence="9">
    <location>
        <begin position="44"/>
        <end position="66"/>
    </location>
</feature>
<feature type="transmembrane region" description="Helical" evidence="10">
    <location>
        <begin position="156"/>
        <end position="175"/>
    </location>
</feature>
<name>R7QP51_CHOCR</name>
<dbReference type="SUPFAM" id="SSF52540">
    <property type="entry name" value="P-loop containing nucleoside triphosphate hydrolases"/>
    <property type="match status" value="1"/>
</dbReference>
<dbReference type="KEGG" id="ccp:CHC_T00006849001"/>
<dbReference type="PANTHER" id="PTHR11384">
    <property type="entry name" value="ATP-BINDING CASSETTE, SUB-FAMILY D MEMBER"/>
    <property type="match status" value="1"/>
</dbReference>
<dbReference type="SMART" id="SM00382">
    <property type="entry name" value="AAA"/>
    <property type="match status" value="1"/>
</dbReference>
<dbReference type="Gramene" id="CDF39869">
    <property type="protein sequence ID" value="CDF39869"/>
    <property type="gene ID" value="CHC_T00006849001"/>
</dbReference>
<dbReference type="InterPro" id="IPR017871">
    <property type="entry name" value="ABC_transporter-like_CS"/>
</dbReference>